<dbReference type="VEuPathDB" id="VectorBase:AMEC010138"/>
<dbReference type="FunFam" id="2.40.128.20:FF:000003">
    <property type="entry name" value="Apolipoprotein D"/>
    <property type="match status" value="2"/>
</dbReference>
<protein>
    <recommendedName>
        <fullName evidence="2">Apolipoprotein D</fullName>
    </recommendedName>
</protein>
<dbReference type="AlphaFoldDB" id="A0A182TXL1"/>
<keyword evidence="5 9" id="KW-0732">Signal</keyword>
<dbReference type="GO" id="GO:0008289">
    <property type="term" value="F:lipid binding"/>
    <property type="evidence" value="ECO:0007669"/>
    <property type="project" value="UniProtKB-KW"/>
</dbReference>
<dbReference type="EnsemblMetazoa" id="AMEC010138-RA">
    <property type="protein sequence ID" value="AMEC010138-PA"/>
    <property type="gene ID" value="AMEC010138"/>
</dbReference>
<dbReference type="GO" id="GO:0006629">
    <property type="term" value="P:lipid metabolic process"/>
    <property type="evidence" value="ECO:0007669"/>
    <property type="project" value="TreeGrafter"/>
</dbReference>
<keyword evidence="12" id="KW-1185">Reference proteome</keyword>
<evidence type="ECO:0000313" key="12">
    <source>
        <dbReference type="Proteomes" id="UP000075902"/>
    </source>
</evidence>
<dbReference type="Pfam" id="PF08212">
    <property type="entry name" value="Lipocalin_2"/>
    <property type="match status" value="2"/>
</dbReference>
<dbReference type="Proteomes" id="UP000075902">
    <property type="component" value="Unassembled WGS sequence"/>
</dbReference>
<dbReference type="GO" id="GO:0000302">
    <property type="term" value="P:response to reactive oxygen species"/>
    <property type="evidence" value="ECO:0007669"/>
    <property type="project" value="TreeGrafter"/>
</dbReference>
<feature type="domain" description="Lipocalin/cytosolic fatty-acid binding" evidence="10">
    <location>
        <begin position="248"/>
        <end position="386"/>
    </location>
</feature>
<dbReference type="PROSITE" id="PS00213">
    <property type="entry name" value="LIPOCALIN"/>
    <property type="match status" value="1"/>
</dbReference>
<accession>A0A182TXL1</accession>
<reference evidence="12" key="1">
    <citation type="submission" date="2014-01" db="EMBL/GenBank/DDBJ databases">
        <title>The Genome Sequence of Anopheles melas CM1001059_A (V2).</title>
        <authorList>
            <consortium name="The Broad Institute Genomics Platform"/>
            <person name="Neafsey D.E."/>
            <person name="Besansky N."/>
            <person name="Howell P."/>
            <person name="Walton C."/>
            <person name="Young S.K."/>
            <person name="Zeng Q."/>
            <person name="Gargeya S."/>
            <person name="Fitzgerald M."/>
            <person name="Haas B."/>
            <person name="Abouelleil A."/>
            <person name="Allen A.W."/>
            <person name="Alvarado L."/>
            <person name="Arachchi H.M."/>
            <person name="Berlin A.M."/>
            <person name="Chapman S.B."/>
            <person name="Gainer-Dewar J."/>
            <person name="Goldberg J."/>
            <person name="Griggs A."/>
            <person name="Gujja S."/>
            <person name="Hansen M."/>
            <person name="Howarth C."/>
            <person name="Imamovic A."/>
            <person name="Ireland A."/>
            <person name="Larimer J."/>
            <person name="McCowan C."/>
            <person name="Murphy C."/>
            <person name="Pearson M."/>
            <person name="Poon T.W."/>
            <person name="Priest M."/>
            <person name="Roberts A."/>
            <person name="Saif S."/>
            <person name="Shea T."/>
            <person name="Sisk P."/>
            <person name="Sykes S."/>
            <person name="Wortman J."/>
            <person name="Nusbaum C."/>
            <person name="Birren B."/>
        </authorList>
    </citation>
    <scope>NUCLEOTIDE SEQUENCE [LARGE SCALE GENOMIC DNA]</scope>
    <source>
        <strain evidence="12">CM1001059</strain>
    </source>
</reference>
<evidence type="ECO:0000259" key="10">
    <source>
        <dbReference type="Pfam" id="PF08212"/>
    </source>
</evidence>
<feature type="domain" description="Lipocalin/cytosolic fatty-acid binding" evidence="10">
    <location>
        <begin position="36"/>
        <end position="141"/>
    </location>
</feature>
<evidence type="ECO:0000256" key="3">
    <source>
        <dbReference type="ARBA" id="ARBA00022448"/>
    </source>
</evidence>
<feature type="signal peptide" evidence="9">
    <location>
        <begin position="1"/>
        <end position="18"/>
    </location>
</feature>
<dbReference type="GO" id="GO:0005737">
    <property type="term" value="C:cytoplasm"/>
    <property type="evidence" value="ECO:0007669"/>
    <property type="project" value="TreeGrafter"/>
</dbReference>
<dbReference type="PANTHER" id="PTHR10612:SF62">
    <property type="entry name" value="LIPOCALIN_CYTOSOLIC FATTY-ACID BINDING DOMAIN-CONTAINING PROTEIN"/>
    <property type="match status" value="1"/>
</dbReference>
<feature type="chain" id="PRO_5008137453" description="Apolipoprotein D" evidence="9">
    <location>
        <begin position="19"/>
        <end position="431"/>
    </location>
</feature>
<keyword evidence="7" id="KW-1015">Disulfide bond</keyword>
<evidence type="ECO:0000256" key="9">
    <source>
        <dbReference type="SAM" id="SignalP"/>
    </source>
</evidence>
<evidence type="ECO:0000256" key="8">
    <source>
        <dbReference type="ARBA" id="ARBA00023180"/>
    </source>
</evidence>
<evidence type="ECO:0000256" key="7">
    <source>
        <dbReference type="ARBA" id="ARBA00023157"/>
    </source>
</evidence>
<name>A0A182TXL1_9DIPT</name>
<keyword evidence="3" id="KW-0813">Transport</keyword>
<comment type="subcellular location">
    <subcellularLocation>
        <location evidence="1">Secreted</location>
    </subcellularLocation>
</comment>
<dbReference type="GO" id="GO:0005576">
    <property type="term" value="C:extracellular region"/>
    <property type="evidence" value="ECO:0007669"/>
    <property type="project" value="UniProtKB-SubCell"/>
</dbReference>
<dbReference type="InterPro" id="IPR000566">
    <property type="entry name" value="Lipocln_cytosolic_FA-bd_dom"/>
</dbReference>
<keyword evidence="6" id="KW-0446">Lipid-binding</keyword>
<dbReference type="CDD" id="cd19437">
    <property type="entry name" value="lipocalin_apoD-like"/>
    <property type="match status" value="1"/>
</dbReference>
<proteinExistence type="predicted"/>
<keyword evidence="8" id="KW-0325">Glycoprotein</keyword>
<dbReference type="SUPFAM" id="SSF50814">
    <property type="entry name" value="Lipocalins"/>
    <property type="match status" value="2"/>
</dbReference>
<organism evidence="11 12">
    <name type="scientific">Anopheles melas</name>
    <dbReference type="NCBI Taxonomy" id="34690"/>
    <lineage>
        <taxon>Eukaryota</taxon>
        <taxon>Metazoa</taxon>
        <taxon>Ecdysozoa</taxon>
        <taxon>Arthropoda</taxon>
        <taxon>Hexapoda</taxon>
        <taxon>Insecta</taxon>
        <taxon>Pterygota</taxon>
        <taxon>Neoptera</taxon>
        <taxon>Endopterygota</taxon>
        <taxon>Diptera</taxon>
        <taxon>Nematocera</taxon>
        <taxon>Culicoidea</taxon>
        <taxon>Culicidae</taxon>
        <taxon>Anophelinae</taxon>
        <taxon>Anopheles</taxon>
    </lineage>
</organism>
<dbReference type="PANTHER" id="PTHR10612">
    <property type="entry name" value="APOLIPOPROTEIN D"/>
    <property type="match status" value="1"/>
</dbReference>
<reference evidence="11" key="2">
    <citation type="submission" date="2020-05" db="UniProtKB">
        <authorList>
            <consortium name="EnsemblMetazoa"/>
        </authorList>
    </citation>
    <scope>IDENTIFICATION</scope>
    <source>
        <strain evidence="11">CM1001059</strain>
    </source>
</reference>
<evidence type="ECO:0000256" key="4">
    <source>
        <dbReference type="ARBA" id="ARBA00022525"/>
    </source>
</evidence>
<dbReference type="InterPro" id="IPR012674">
    <property type="entry name" value="Calycin"/>
</dbReference>
<dbReference type="Gene3D" id="2.40.128.20">
    <property type="match status" value="2"/>
</dbReference>
<evidence type="ECO:0000256" key="2">
    <source>
        <dbReference type="ARBA" id="ARBA00019890"/>
    </source>
</evidence>
<evidence type="ECO:0000313" key="11">
    <source>
        <dbReference type="EnsemblMetazoa" id="AMEC010138-PA"/>
    </source>
</evidence>
<evidence type="ECO:0000256" key="5">
    <source>
        <dbReference type="ARBA" id="ARBA00022729"/>
    </source>
</evidence>
<sequence length="431" mass="49107">MLKQLVCGTLFLATLVQGTIFERPCRTDVAVVQDFQVDQYLGLWYDLEHYEASFEQNTDCVTAEYSRYADGSIRVFNSAVRLTDGLLYAVDGLALLSYPEAEVLEAKLNVSFYGAPANDESNYWILDTDYENYSIVWSCEPIGEERSLGKAPPSPKPDLPKYYWLLSRTPALPEDEELRDKIEMLKEQNGIIDDELIITEHFAEGKTVNMFALAVLIVSSLQVAVGFVVRDGNCTLATANLPFVKDFQLEQYLGKWYELERYEQDYERNMECVSIVYRWQQPLETLDVNYRGYLPHNGTVNTFTGSGVFSLEPAQESANTTAPTTAAKLLVSFGRVYNATNYWVVDTDYVNYAIVYSCVTFAEMGQAVEGYWLLARTPNLPDNQTVIERVKYLRSTYFQVSHMRFTNHTEELCPEEEKLPTEPSLVILPPL</sequence>
<dbReference type="InterPro" id="IPR022272">
    <property type="entry name" value="Lipocalin_CS"/>
</dbReference>
<keyword evidence="4" id="KW-0964">Secreted</keyword>
<evidence type="ECO:0000256" key="1">
    <source>
        <dbReference type="ARBA" id="ARBA00004613"/>
    </source>
</evidence>
<evidence type="ECO:0000256" key="6">
    <source>
        <dbReference type="ARBA" id="ARBA00023121"/>
    </source>
</evidence>